<dbReference type="AlphaFoldDB" id="A0A9P8WB42"/>
<dbReference type="SMART" id="SM00558">
    <property type="entry name" value="JmjC"/>
    <property type="match status" value="1"/>
</dbReference>
<evidence type="ECO:0000313" key="4">
    <source>
        <dbReference type="Proteomes" id="UP000777438"/>
    </source>
</evidence>
<feature type="domain" description="JmjC" evidence="2">
    <location>
        <begin position="180"/>
        <end position="344"/>
    </location>
</feature>
<dbReference type="OrthoDB" id="263283at2759"/>
<keyword evidence="4" id="KW-1185">Reference proteome</keyword>
<dbReference type="Proteomes" id="UP000777438">
    <property type="component" value="Unassembled WGS sequence"/>
</dbReference>
<organism evidence="3 4">
    <name type="scientific">Thelonectria olida</name>
    <dbReference type="NCBI Taxonomy" id="1576542"/>
    <lineage>
        <taxon>Eukaryota</taxon>
        <taxon>Fungi</taxon>
        <taxon>Dikarya</taxon>
        <taxon>Ascomycota</taxon>
        <taxon>Pezizomycotina</taxon>
        <taxon>Sordariomycetes</taxon>
        <taxon>Hypocreomycetidae</taxon>
        <taxon>Hypocreales</taxon>
        <taxon>Nectriaceae</taxon>
        <taxon>Thelonectria</taxon>
    </lineage>
</organism>
<accession>A0A9P8WB42</accession>
<evidence type="ECO:0000259" key="2">
    <source>
        <dbReference type="PROSITE" id="PS51184"/>
    </source>
</evidence>
<dbReference type="EMBL" id="JAGPYM010000005">
    <property type="protein sequence ID" value="KAH6894327.1"/>
    <property type="molecule type" value="Genomic_DNA"/>
</dbReference>
<dbReference type="PROSITE" id="PS51184">
    <property type="entry name" value="JMJC"/>
    <property type="match status" value="1"/>
</dbReference>
<dbReference type="SUPFAM" id="SSF51197">
    <property type="entry name" value="Clavaminate synthase-like"/>
    <property type="match status" value="1"/>
</dbReference>
<comment type="caution">
    <text evidence="3">The sequence shown here is derived from an EMBL/GenBank/DDBJ whole genome shotgun (WGS) entry which is preliminary data.</text>
</comment>
<gene>
    <name evidence="3" type="ORF">B0T10DRAFT_249666</name>
</gene>
<sequence length="344" mass="39166">MRNTARKLYRQPWGRHFHNTTRGNLPSTHPTPLTPAPQNLTDLQTFRDKALNPQKPLLFSRNVDSTTSHLPTASKWFHQLGEDNATKTPPWSLAPYMNQFQEWPFPYELITATVASQQALVAFRAWLLSSNEPADHLLAGILEPSLTDFHTHSFFQLFAPLRLLIKALEFNRSRPHNQPGFVSLYIAQSSLPELPPALLNDLPTPDLVQHAGKGDVYSSSVWLGTEPTYTPLHRDPNPNLFCQLCNTKLIRLMPPTSGDRLFFEVQKRIRQQANSRIRTVDMMEGKEREALHEAVWLSNALPDDLHEAELGPGDSLFIPNGWWHSVKSKGSHGHLNGSVNWWFR</sequence>
<dbReference type="PANTHER" id="PTHR12461">
    <property type="entry name" value="HYPOXIA-INDUCIBLE FACTOR 1 ALPHA INHIBITOR-RELATED"/>
    <property type="match status" value="1"/>
</dbReference>
<dbReference type="Pfam" id="PF13621">
    <property type="entry name" value="Cupin_8"/>
    <property type="match status" value="1"/>
</dbReference>
<protein>
    <recommendedName>
        <fullName evidence="2">JmjC domain-containing protein</fullName>
    </recommendedName>
</protein>
<feature type="compositionally biased region" description="Polar residues" evidence="1">
    <location>
        <begin position="20"/>
        <end position="36"/>
    </location>
</feature>
<dbReference type="Gene3D" id="2.60.120.650">
    <property type="entry name" value="Cupin"/>
    <property type="match status" value="1"/>
</dbReference>
<name>A0A9P8WB42_9HYPO</name>
<dbReference type="PANTHER" id="PTHR12461:SF105">
    <property type="entry name" value="HYPOXIA-INDUCIBLE FACTOR 1-ALPHA INHIBITOR"/>
    <property type="match status" value="1"/>
</dbReference>
<dbReference type="InterPro" id="IPR041667">
    <property type="entry name" value="Cupin_8"/>
</dbReference>
<evidence type="ECO:0000313" key="3">
    <source>
        <dbReference type="EMBL" id="KAH6894327.1"/>
    </source>
</evidence>
<reference evidence="3 4" key="1">
    <citation type="journal article" date="2021" name="Nat. Commun.">
        <title>Genetic determinants of endophytism in the Arabidopsis root mycobiome.</title>
        <authorList>
            <person name="Mesny F."/>
            <person name="Miyauchi S."/>
            <person name="Thiergart T."/>
            <person name="Pickel B."/>
            <person name="Atanasova L."/>
            <person name="Karlsson M."/>
            <person name="Huettel B."/>
            <person name="Barry K.W."/>
            <person name="Haridas S."/>
            <person name="Chen C."/>
            <person name="Bauer D."/>
            <person name="Andreopoulos W."/>
            <person name="Pangilinan J."/>
            <person name="LaButti K."/>
            <person name="Riley R."/>
            <person name="Lipzen A."/>
            <person name="Clum A."/>
            <person name="Drula E."/>
            <person name="Henrissat B."/>
            <person name="Kohler A."/>
            <person name="Grigoriev I.V."/>
            <person name="Martin F.M."/>
            <person name="Hacquard S."/>
        </authorList>
    </citation>
    <scope>NUCLEOTIDE SEQUENCE [LARGE SCALE GENOMIC DNA]</scope>
    <source>
        <strain evidence="3 4">MPI-CAGE-CH-0241</strain>
    </source>
</reference>
<proteinExistence type="predicted"/>
<evidence type="ECO:0000256" key="1">
    <source>
        <dbReference type="SAM" id="MobiDB-lite"/>
    </source>
</evidence>
<feature type="region of interest" description="Disordered" evidence="1">
    <location>
        <begin position="15"/>
        <end position="36"/>
    </location>
</feature>
<dbReference type="InterPro" id="IPR003347">
    <property type="entry name" value="JmjC_dom"/>
</dbReference>